<dbReference type="CDD" id="cd06170">
    <property type="entry name" value="LuxR_C_like"/>
    <property type="match status" value="1"/>
</dbReference>
<name>A0A4V2GJ51_9GAMM</name>
<reference evidence="3 4" key="1">
    <citation type="submission" date="2019-02" db="EMBL/GenBank/DDBJ databases">
        <title>Genomic Encyclopedia of Type Strains, Phase IV (KMG-IV): sequencing the most valuable type-strain genomes for metagenomic binning, comparative biology and taxonomic classification.</title>
        <authorList>
            <person name="Goeker M."/>
        </authorList>
    </citation>
    <scope>NUCLEOTIDE SEQUENCE [LARGE SCALE GENOMIC DNA]</scope>
    <source>
        <strain evidence="3 4">DSM 21056</strain>
    </source>
</reference>
<protein>
    <submittedName>
        <fullName evidence="3">Regulatory LuxR family protein</fullName>
    </submittedName>
</protein>
<dbReference type="GO" id="GO:0006355">
    <property type="term" value="P:regulation of DNA-templated transcription"/>
    <property type="evidence" value="ECO:0007669"/>
    <property type="project" value="InterPro"/>
</dbReference>
<dbReference type="PANTHER" id="PTHR43214:SF38">
    <property type="entry name" value="NITRATE_NITRITE RESPONSE REGULATOR PROTEIN NARL"/>
    <property type="match status" value="1"/>
</dbReference>
<feature type="domain" description="HTH luxR-type" evidence="2">
    <location>
        <begin position="146"/>
        <end position="211"/>
    </location>
</feature>
<dbReference type="InterPro" id="IPR016032">
    <property type="entry name" value="Sig_transdc_resp-reg_C-effctor"/>
</dbReference>
<dbReference type="AlphaFoldDB" id="A0A4V2GJ51"/>
<dbReference type="GO" id="GO:0003677">
    <property type="term" value="F:DNA binding"/>
    <property type="evidence" value="ECO:0007669"/>
    <property type="project" value="UniProtKB-KW"/>
</dbReference>
<dbReference type="SMART" id="SM00421">
    <property type="entry name" value="HTH_LUXR"/>
    <property type="match status" value="1"/>
</dbReference>
<dbReference type="PROSITE" id="PS00622">
    <property type="entry name" value="HTH_LUXR_1"/>
    <property type="match status" value="1"/>
</dbReference>
<dbReference type="Proteomes" id="UP000292298">
    <property type="component" value="Unassembled WGS sequence"/>
</dbReference>
<dbReference type="Pfam" id="PF00196">
    <property type="entry name" value="GerE"/>
    <property type="match status" value="1"/>
</dbReference>
<dbReference type="PROSITE" id="PS50043">
    <property type="entry name" value="HTH_LUXR_2"/>
    <property type="match status" value="1"/>
</dbReference>
<dbReference type="SUPFAM" id="SSF46894">
    <property type="entry name" value="C-terminal effector domain of the bipartite response regulators"/>
    <property type="match status" value="1"/>
</dbReference>
<comment type="caution">
    <text evidence="3">The sequence shown here is derived from an EMBL/GenBank/DDBJ whole genome shotgun (WGS) entry which is preliminary data.</text>
</comment>
<evidence type="ECO:0000256" key="1">
    <source>
        <dbReference type="ARBA" id="ARBA00023125"/>
    </source>
</evidence>
<dbReference type="PRINTS" id="PR00038">
    <property type="entry name" value="HTHLUXR"/>
</dbReference>
<sequence length="212" mass="23106">MTDAHHVFVTEAGFYSSRWETAFGNARIHYASESVTAEIASRIAEKTTLVWILTGSPGWEPMIRDSVAAGALVIAMSRQPSVDDLRAALTEGARGYVHAVATPERLRQAAETVLAGGLWLPADVINSVLRVLASTEIRPGQASSGDEDDLASLTDRERRVAEAVQLGLSNKEVARQLDITERTVKAHLSAAFRKLDVRDRMQLAARMRRANG</sequence>
<organism evidence="3 4">
    <name type="scientific">Spiribacter vilamensis</name>
    <dbReference type="NCBI Taxonomy" id="531306"/>
    <lineage>
        <taxon>Bacteria</taxon>
        <taxon>Pseudomonadati</taxon>
        <taxon>Pseudomonadota</taxon>
        <taxon>Gammaproteobacteria</taxon>
        <taxon>Chromatiales</taxon>
        <taxon>Ectothiorhodospiraceae</taxon>
        <taxon>Spiribacter</taxon>
    </lineage>
</organism>
<dbReference type="OrthoDB" id="9814495at2"/>
<dbReference type="EMBL" id="SHLI01000001">
    <property type="protein sequence ID" value="RZU98915.1"/>
    <property type="molecule type" value="Genomic_DNA"/>
</dbReference>
<keyword evidence="1" id="KW-0238">DNA-binding</keyword>
<keyword evidence="4" id="KW-1185">Reference proteome</keyword>
<evidence type="ECO:0000259" key="2">
    <source>
        <dbReference type="PROSITE" id="PS50043"/>
    </source>
</evidence>
<proteinExistence type="predicted"/>
<gene>
    <name evidence="3" type="ORF">EV698_1181</name>
</gene>
<evidence type="ECO:0000313" key="3">
    <source>
        <dbReference type="EMBL" id="RZU98915.1"/>
    </source>
</evidence>
<dbReference type="InterPro" id="IPR039420">
    <property type="entry name" value="WalR-like"/>
</dbReference>
<evidence type="ECO:0000313" key="4">
    <source>
        <dbReference type="Proteomes" id="UP000292298"/>
    </source>
</evidence>
<dbReference type="PANTHER" id="PTHR43214">
    <property type="entry name" value="TWO-COMPONENT RESPONSE REGULATOR"/>
    <property type="match status" value="1"/>
</dbReference>
<dbReference type="Gene3D" id="3.40.50.2300">
    <property type="match status" value="1"/>
</dbReference>
<accession>A0A4V2GJ51</accession>
<dbReference type="InterPro" id="IPR000792">
    <property type="entry name" value="Tscrpt_reg_LuxR_C"/>
</dbReference>
<dbReference type="RefSeq" id="WP_130503186.1">
    <property type="nucleotide sequence ID" value="NZ_SHLI01000001.1"/>
</dbReference>